<dbReference type="PANTHER" id="PTHR24056:SF546">
    <property type="entry name" value="CYCLIN-DEPENDENT KINASE 12"/>
    <property type="match status" value="1"/>
</dbReference>
<feature type="compositionally biased region" description="Polar residues" evidence="11">
    <location>
        <begin position="28"/>
        <end position="46"/>
    </location>
</feature>
<feature type="compositionally biased region" description="Low complexity" evidence="11">
    <location>
        <begin position="65"/>
        <end position="88"/>
    </location>
</feature>
<keyword evidence="3" id="KW-0723">Serine/threonine-protein kinase</keyword>
<dbReference type="Proteomes" id="UP000243498">
    <property type="component" value="Unassembled WGS sequence"/>
</dbReference>
<accession>A0A167BFC0</accession>
<dbReference type="PROSITE" id="PS00107">
    <property type="entry name" value="PROTEIN_KINASE_ATP"/>
    <property type="match status" value="1"/>
</dbReference>
<dbReference type="InterPro" id="IPR050108">
    <property type="entry name" value="CDK"/>
</dbReference>
<feature type="domain" description="Protein kinase" evidence="12">
    <location>
        <begin position="332"/>
        <end position="617"/>
    </location>
</feature>
<keyword evidence="6 13" id="KW-0418">Kinase</keyword>
<feature type="binding site" evidence="10">
    <location>
        <position position="361"/>
    </location>
    <ligand>
        <name>ATP</name>
        <dbReference type="ChEBI" id="CHEBI:30616"/>
    </ligand>
</feature>
<dbReference type="EMBL" id="AZHC01000020">
    <property type="protein sequence ID" value="OAA39981.1"/>
    <property type="molecule type" value="Genomic_DNA"/>
</dbReference>
<dbReference type="PROSITE" id="PS00108">
    <property type="entry name" value="PROTEIN_KINASE_ST"/>
    <property type="match status" value="1"/>
</dbReference>
<comment type="caution">
    <text evidence="13">The sequence shown here is derived from an EMBL/GenBank/DDBJ whole genome shotgun (WGS) entry which is preliminary data.</text>
</comment>
<dbReference type="CDD" id="cd07840">
    <property type="entry name" value="STKc_CDK9_like"/>
    <property type="match status" value="1"/>
</dbReference>
<evidence type="ECO:0000313" key="14">
    <source>
        <dbReference type="Proteomes" id="UP000243498"/>
    </source>
</evidence>
<name>A0A167BFC0_METRR</name>
<dbReference type="InterPro" id="IPR000719">
    <property type="entry name" value="Prot_kinase_dom"/>
</dbReference>
<gene>
    <name evidence="13" type="ORF">NOR_05975</name>
</gene>
<dbReference type="GO" id="GO:0030332">
    <property type="term" value="F:cyclin binding"/>
    <property type="evidence" value="ECO:0007669"/>
    <property type="project" value="TreeGrafter"/>
</dbReference>
<dbReference type="Gene3D" id="3.30.200.20">
    <property type="entry name" value="Phosphorylase Kinase, domain 1"/>
    <property type="match status" value="1"/>
</dbReference>
<dbReference type="GO" id="GO:0008024">
    <property type="term" value="C:cyclin/CDK positive transcription elongation factor complex"/>
    <property type="evidence" value="ECO:0007669"/>
    <property type="project" value="TreeGrafter"/>
</dbReference>
<feature type="compositionally biased region" description="Basic residues" evidence="11">
    <location>
        <begin position="299"/>
        <end position="313"/>
    </location>
</feature>
<keyword evidence="4" id="KW-0808">Transferase</keyword>
<evidence type="ECO:0000256" key="2">
    <source>
        <dbReference type="ARBA" id="ARBA00012425"/>
    </source>
</evidence>
<dbReference type="PROSITE" id="PS50011">
    <property type="entry name" value="PROTEIN_KINASE_DOM"/>
    <property type="match status" value="1"/>
</dbReference>
<evidence type="ECO:0000256" key="8">
    <source>
        <dbReference type="ARBA" id="ARBA00047811"/>
    </source>
</evidence>
<feature type="compositionally biased region" description="Gly residues" evidence="11">
    <location>
        <begin position="120"/>
        <end position="132"/>
    </location>
</feature>
<evidence type="ECO:0000256" key="9">
    <source>
        <dbReference type="ARBA" id="ARBA00048367"/>
    </source>
</evidence>
<evidence type="ECO:0000256" key="5">
    <source>
        <dbReference type="ARBA" id="ARBA00022741"/>
    </source>
</evidence>
<evidence type="ECO:0000256" key="10">
    <source>
        <dbReference type="PROSITE-ProRule" id="PRU10141"/>
    </source>
</evidence>
<dbReference type="Gene3D" id="1.10.510.10">
    <property type="entry name" value="Transferase(Phosphotransferase) domain 1"/>
    <property type="match status" value="1"/>
</dbReference>
<evidence type="ECO:0000256" key="3">
    <source>
        <dbReference type="ARBA" id="ARBA00022527"/>
    </source>
</evidence>
<dbReference type="STRING" id="1081105.A0A167BFC0"/>
<evidence type="ECO:0000256" key="4">
    <source>
        <dbReference type="ARBA" id="ARBA00022679"/>
    </source>
</evidence>
<comment type="catalytic activity">
    <reaction evidence="8">
        <text>L-threonyl-[protein] + ATP = O-phospho-L-threonyl-[protein] + ADP + H(+)</text>
        <dbReference type="Rhea" id="RHEA:46608"/>
        <dbReference type="Rhea" id="RHEA-COMP:11060"/>
        <dbReference type="Rhea" id="RHEA-COMP:11605"/>
        <dbReference type="ChEBI" id="CHEBI:15378"/>
        <dbReference type="ChEBI" id="CHEBI:30013"/>
        <dbReference type="ChEBI" id="CHEBI:30616"/>
        <dbReference type="ChEBI" id="CHEBI:61977"/>
        <dbReference type="ChEBI" id="CHEBI:456216"/>
        <dbReference type="EC" id="2.7.11.22"/>
    </reaction>
</comment>
<dbReference type="PANTHER" id="PTHR24056">
    <property type="entry name" value="CELL DIVISION PROTEIN KINASE"/>
    <property type="match status" value="1"/>
</dbReference>
<reference evidence="13 14" key="1">
    <citation type="journal article" date="2016" name="Genome Biol. Evol.">
        <title>Divergent and convergent evolution of fungal pathogenicity.</title>
        <authorList>
            <person name="Shang Y."/>
            <person name="Xiao G."/>
            <person name="Zheng P."/>
            <person name="Cen K."/>
            <person name="Zhan S."/>
            <person name="Wang C."/>
        </authorList>
    </citation>
    <scope>NUCLEOTIDE SEQUENCE [LARGE SCALE GENOMIC DNA]</scope>
    <source>
        <strain evidence="13 14">RCEF 4871</strain>
    </source>
</reference>
<dbReference type="EC" id="2.7.11.22" evidence="2"/>
<comment type="catalytic activity">
    <reaction evidence="9">
        <text>L-seryl-[protein] + ATP = O-phospho-L-seryl-[protein] + ADP + H(+)</text>
        <dbReference type="Rhea" id="RHEA:17989"/>
        <dbReference type="Rhea" id="RHEA-COMP:9863"/>
        <dbReference type="Rhea" id="RHEA-COMP:11604"/>
        <dbReference type="ChEBI" id="CHEBI:15378"/>
        <dbReference type="ChEBI" id="CHEBI:29999"/>
        <dbReference type="ChEBI" id="CHEBI:30616"/>
        <dbReference type="ChEBI" id="CHEBI:83421"/>
        <dbReference type="ChEBI" id="CHEBI:456216"/>
        <dbReference type="EC" id="2.7.11.22"/>
    </reaction>
</comment>
<proteinExistence type="inferred from homology"/>
<dbReference type="FunFam" id="3.30.200.20:FF:000270">
    <property type="entry name" value="Serine/threonine-protein kinase bur1"/>
    <property type="match status" value="1"/>
</dbReference>
<evidence type="ECO:0000259" key="12">
    <source>
        <dbReference type="PROSITE" id="PS50011"/>
    </source>
</evidence>
<feature type="region of interest" description="Disordered" evidence="11">
    <location>
        <begin position="1"/>
        <end position="316"/>
    </location>
</feature>
<evidence type="ECO:0000256" key="6">
    <source>
        <dbReference type="ARBA" id="ARBA00022777"/>
    </source>
</evidence>
<dbReference type="OrthoDB" id="204883at2759"/>
<dbReference type="GO" id="GO:0005524">
    <property type="term" value="F:ATP binding"/>
    <property type="evidence" value="ECO:0007669"/>
    <property type="project" value="UniProtKB-UniRule"/>
</dbReference>
<dbReference type="SMART" id="SM00220">
    <property type="entry name" value="S_TKc"/>
    <property type="match status" value="1"/>
</dbReference>
<evidence type="ECO:0000313" key="13">
    <source>
        <dbReference type="EMBL" id="OAA39981.1"/>
    </source>
</evidence>
<sequence>MASRSGYRGGYNSLYSHKPHYGTDPRGYSQSPQHGGSFHNSQSTSPYGAGRPGWNGQYTPERQHPPQYHHGPHYGPISGPSDPYHSYPPRSPPYGAPSGPLNSYGSANYRGAPGPPEGNQRGGTFQGRGGFRGPNTKPWGPANSDLTRPHPHSSGESGTRRHSTVTGSRKETEPKAAEMDIDRQDRPLNSSTGGNIATRGEPAEVTSAAPTRPTPTGPASAQSGASGKFSFAFKASKPTPTAPKPEISQKFNAPSKKDVHTKDDNTEREPPRSAPTEPASARQRLEFKNPPPEGPKLAPRMRKVKKTMRRPKPRPFLETDLVGSQSVFYRKPGNESVVGSGTYGKVFKGVNVYTKGLVALKRIRMEGERDGFPVTAVREIKLLQSLRHTNIVKLQEVMVEKNDCFMVFEYLSHDLTGLLNHPTFKLAPAQKKDLAKQLFEGLDYLHTRGVLHRDIKAANILVSNTGVLKLADFGLARFYAKRHQLDYTNRVITIWYRSPELLLGETQYTAAVDVWSAACVMVEIFNRTAIFPGDGTELSQLEKIYSVLGTPNRQEWPGLVDMAWFELLRPTVKRKSVFFDKYISKLTPAAFELLSAMFQYDPAKRPTASEALQHAYFTTEEPLPRQATELAEIEGDWHEFESKALRKENERRDREARKAIAKEPLREREKRAAEDSSDRERDAKRAHVESKEA</sequence>
<dbReference type="GO" id="GO:0004693">
    <property type="term" value="F:cyclin-dependent protein serine/threonine kinase activity"/>
    <property type="evidence" value="ECO:0007669"/>
    <property type="project" value="UniProtKB-EC"/>
</dbReference>
<dbReference type="InterPro" id="IPR008271">
    <property type="entry name" value="Ser/Thr_kinase_AS"/>
</dbReference>
<keyword evidence="7 10" id="KW-0067">ATP-binding</keyword>
<organism evidence="13 14">
    <name type="scientific">Metarhizium rileyi (strain RCEF 4871)</name>
    <name type="common">Nomuraea rileyi</name>
    <dbReference type="NCBI Taxonomy" id="1649241"/>
    <lineage>
        <taxon>Eukaryota</taxon>
        <taxon>Fungi</taxon>
        <taxon>Dikarya</taxon>
        <taxon>Ascomycota</taxon>
        <taxon>Pezizomycotina</taxon>
        <taxon>Sordariomycetes</taxon>
        <taxon>Hypocreomycetidae</taxon>
        <taxon>Hypocreales</taxon>
        <taxon>Clavicipitaceae</taxon>
        <taxon>Metarhizium</taxon>
    </lineage>
</organism>
<dbReference type="InterPro" id="IPR011009">
    <property type="entry name" value="Kinase-like_dom_sf"/>
</dbReference>
<comment type="similarity">
    <text evidence="1">Belongs to the protein kinase superfamily. CMGC Ser/Thr protein kinase family. CDC2/CDKX subfamily.</text>
</comment>
<evidence type="ECO:0000256" key="11">
    <source>
        <dbReference type="SAM" id="MobiDB-lite"/>
    </source>
</evidence>
<dbReference type="FunFam" id="1.10.510.10:FF:000440">
    <property type="entry name" value="Serine/threonine-protein kinase bur1"/>
    <property type="match status" value="1"/>
</dbReference>
<feature type="compositionally biased region" description="Basic and acidic residues" evidence="11">
    <location>
        <begin position="255"/>
        <end position="271"/>
    </location>
</feature>
<keyword evidence="14" id="KW-1185">Reference proteome</keyword>
<evidence type="ECO:0000256" key="7">
    <source>
        <dbReference type="ARBA" id="ARBA00022840"/>
    </source>
</evidence>
<dbReference type="AlphaFoldDB" id="A0A167BFC0"/>
<dbReference type="GO" id="GO:0032968">
    <property type="term" value="P:positive regulation of transcription elongation by RNA polymerase II"/>
    <property type="evidence" value="ECO:0007669"/>
    <property type="project" value="TreeGrafter"/>
</dbReference>
<dbReference type="Pfam" id="PF00069">
    <property type="entry name" value="Pkinase"/>
    <property type="match status" value="1"/>
</dbReference>
<evidence type="ECO:0000256" key="1">
    <source>
        <dbReference type="ARBA" id="ARBA00006485"/>
    </source>
</evidence>
<feature type="compositionally biased region" description="Basic and acidic residues" evidence="11">
    <location>
        <begin position="168"/>
        <end position="186"/>
    </location>
</feature>
<dbReference type="GO" id="GO:0008353">
    <property type="term" value="F:RNA polymerase II CTD heptapeptide repeat kinase activity"/>
    <property type="evidence" value="ECO:0007669"/>
    <property type="project" value="TreeGrafter"/>
</dbReference>
<protein>
    <recommendedName>
        <fullName evidence="2">cyclin-dependent kinase</fullName>
        <ecNumber evidence="2">2.7.11.22</ecNumber>
    </recommendedName>
</protein>
<dbReference type="OMA" id="RPGWNGQ"/>
<keyword evidence="5 10" id="KW-0547">Nucleotide-binding</keyword>
<dbReference type="InterPro" id="IPR017441">
    <property type="entry name" value="Protein_kinase_ATP_BS"/>
</dbReference>
<dbReference type="SUPFAM" id="SSF56112">
    <property type="entry name" value="Protein kinase-like (PK-like)"/>
    <property type="match status" value="1"/>
</dbReference>
<feature type="region of interest" description="Disordered" evidence="11">
    <location>
        <begin position="647"/>
        <end position="693"/>
    </location>
</feature>